<evidence type="ECO:0000259" key="1">
    <source>
        <dbReference type="Pfam" id="PF00144"/>
    </source>
</evidence>
<dbReference type="InterPro" id="IPR012338">
    <property type="entry name" value="Beta-lactam/transpept-like"/>
</dbReference>
<dbReference type="STRING" id="1431546.CAQU_08930"/>
<dbReference type="KEGG" id="caqu:CAQU_08930"/>
<dbReference type="InterPro" id="IPR001466">
    <property type="entry name" value="Beta-lactam-related"/>
</dbReference>
<protein>
    <submittedName>
        <fullName evidence="2">Beta-lactamase</fullName>
    </submittedName>
</protein>
<dbReference type="SUPFAM" id="SSF56601">
    <property type="entry name" value="beta-lactamase/transpeptidase-like"/>
    <property type="match status" value="1"/>
</dbReference>
<dbReference type="PANTHER" id="PTHR43283">
    <property type="entry name" value="BETA-LACTAMASE-RELATED"/>
    <property type="match status" value="1"/>
</dbReference>
<evidence type="ECO:0000313" key="3">
    <source>
        <dbReference type="Proteomes" id="UP000185478"/>
    </source>
</evidence>
<keyword evidence="3" id="KW-1185">Reference proteome</keyword>
<dbReference type="InterPro" id="IPR050789">
    <property type="entry name" value="Diverse_Enzym_Activities"/>
</dbReference>
<reference evidence="2 3" key="1">
    <citation type="submission" date="2014-08" db="EMBL/GenBank/DDBJ databases">
        <title>Complete genome sequence of Corynebacterium aquilae S-613T(T) (=DSM 44791(T)), isolated from the choana of a healthy golden eagle.</title>
        <authorList>
            <person name="Ruckert C."/>
            <person name="Albersmeier A."/>
            <person name="Winkler A."/>
            <person name="Kalinowski J."/>
        </authorList>
    </citation>
    <scope>NUCLEOTIDE SEQUENCE [LARGE SCALE GENOMIC DNA]</scope>
    <source>
        <strain evidence="2 3">S-613</strain>
    </source>
</reference>
<gene>
    <name evidence="2" type="ORF">CAQU_08930</name>
</gene>
<dbReference type="Gene3D" id="3.40.710.10">
    <property type="entry name" value="DD-peptidase/beta-lactamase superfamily"/>
    <property type="match status" value="1"/>
</dbReference>
<evidence type="ECO:0000313" key="2">
    <source>
        <dbReference type="EMBL" id="APT85174.1"/>
    </source>
</evidence>
<dbReference type="PANTHER" id="PTHR43283:SF15">
    <property type="entry name" value="CONSERVED PROTEIN"/>
    <property type="match status" value="1"/>
</dbReference>
<name>A0A1L7CH65_9CORY</name>
<proteinExistence type="predicted"/>
<dbReference type="AlphaFoldDB" id="A0A1L7CH65"/>
<organism evidence="2 3">
    <name type="scientific">Corynebacterium aquilae DSM 44791</name>
    <dbReference type="NCBI Taxonomy" id="1431546"/>
    <lineage>
        <taxon>Bacteria</taxon>
        <taxon>Bacillati</taxon>
        <taxon>Actinomycetota</taxon>
        <taxon>Actinomycetes</taxon>
        <taxon>Mycobacteriales</taxon>
        <taxon>Corynebacteriaceae</taxon>
        <taxon>Corynebacterium</taxon>
    </lineage>
</organism>
<dbReference type="EMBL" id="CP009245">
    <property type="protein sequence ID" value="APT85174.1"/>
    <property type="molecule type" value="Genomic_DNA"/>
</dbReference>
<sequence>MTDVLERIDQWPSEHAAAAAIVGERTFTHGDAERIFALASVTKPLVAYAVMIAVEEGALELDDAVGPGGARVEQLLAHLGGVGFGSRELEKQPGQRRIYSSAGFEILAETIENATGFSFPDYFDEAVCKPLNMRSTTLTGSAGHGAQASLNDLVSFAREVIHPTLIHPSTRDAMLSIVDADAIGVVPGYGMYRPCPWGLGFEIKGTKNPHWTGTSMPAHTAGHFGQAGTFLWVDVPGDRAGIALTDKPFGPWAKPLWAPFNDALYQAMKKPL</sequence>
<accession>A0A1L7CH65</accession>
<dbReference type="Pfam" id="PF00144">
    <property type="entry name" value="Beta-lactamase"/>
    <property type="match status" value="1"/>
</dbReference>
<dbReference type="Proteomes" id="UP000185478">
    <property type="component" value="Chromosome"/>
</dbReference>
<feature type="domain" description="Beta-lactamase-related" evidence="1">
    <location>
        <begin position="31"/>
        <end position="251"/>
    </location>
</feature>